<keyword evidence="2" id="KW-0498">Mitosis</keyword>
<evidence type="ECO:0000256" key="2">
    <source>
        <dbReference type="ARBA" id="ARBA00022776"/>
    </source>
</evidence>
<evidence type="ECO:0000256" key="4">
    <source>
        <dbReference type="ARBA" id="ARBA00023306"/>
    </source>
</evidence>
<evidence type="ECO:0000256" key="3">
    <source>
        <dbReference type="ARBA" id="ARBA00023242"/>
    </source>
</evidence>
<dbReference type="EMBL" id="BLKM01001253">
    <property type="protein sequence ID" value="GFG39874.1"/>
    <property type="molecule type" value="Genomic_DNA"/>
</dbReference>
<keyword evidence="1" id="KW-0132">Cell division</keyword>
<sequence>MQQFMLPGKSNFTDALGFVMGAGLDVLRASNFVQLIHGGNSRRPISDTALVTAVFLLEDGTEKEFTRIIKMQQRSSSAILLYLIDKAEVDEKRYLDEIGSSGLCLNFENFFIFQGNVETFVRMKPKNFTSVIEDLCGSGTLRIKYDDLHRTIRKSEDQLNQLALRRKTLMTENRTKKAEMLVYKEYHNLMQELVRILQKLKKSVISEFPCFKYSVSYQF</sequence>
<keyword evidence="4" id="KW-0131">Cell cycle</keyword>
<dbReference type="PANTHER" id="PTHR18937:SF12">
    <property type="entry name" value="STRUCTURAL MAINTENANCE OF CHROMOSOMES PROTEIN"/>
    <property type="match status" value="1"/>
</dbReference>
<evidence type="ECO:0000313" key="6">
    <source>
        <dbReference type="EMBL" id="GFG39874.1"/>
    </source>
</evidence>
<dbReference type="AlphaFoldDB" id="A0A6L2Q665"/>
<dbReference type="Proteomes" id="UP000502823">
    <property type="component" value="Unassembled WGS sequence"/>
</dbReference>
<evidence type="ECO:0000256" key="5">
    <source>
        <dbReference type="SAM" id="Coils"/>
    </source>
</evidence>
<dbReference type="SUPFAM" id="SSF52540">
    <property type="entry name" value="P-loop containing nucleoside triphosphate hydrolases"/>
    <property type="match status" value="1"/>
</dbReference>
<dbReference type="Gene3D" id="3.40.50.300">
    <property type="entry name" value="P-loop containing nucleotide triphosphate hydrolases"/>
    <property type="match status" value="1"/>
</dbReference>
<organism evidence="6 7">
    <name type="scientific">Coptotermes formosanus</name>
    <name type="common">Formosan subterranean termite</name>
    <dbReference type="NCBI Taxonomy" id="36987"/>
    <lineage>
        <taxon>Eukaryota</taxon>
        <taxon>Metazoa</taxon>
        <taxon>Ecdysozoa</taxon>
        <taxon>Arthropoda</taxon>
        <taxon>Hexapoda</taxon>
        <taxon>Insecta</taxon>
        <taxon>Pterygota</taxon>
        <taxon>Neoptera</taxon>
        <taxon>Polyneoptera</taxon>
        <taxon>Dictyoptera</taxon>
        <taxon>Blattodea</taxon>
        <taxon>Blattoidea</taxon>
        <taxon>Termitoidae</taxon>
        <taxon>Rhinotermitidae</taxon>
        <taxon>Coptotermes</taxon>
    </lineage>
</organism>
<dbReference type="GO" id="GO:0051301">
    <property type="term" value="P:cell division"/>
    <property type="evidence" value="ECO:0007669"/>
    <property type="project" value="UniProtKB-KW"/>
</dbReference>
<accession>A0A6L2Q665</accession>
<protein>
    <submittedName>
        <fullName evidence="6">Uncharacterized protein</fullName>
    </submittedName>
</protein>
<keyword evidence="7" id="KW-1185">Reference proteome</keyword>
<feature type="coiled-coil region" evidence="5">
    <location>
        <begin position="145"/>
        <end position="203"/>
    </location>
</feature>
<proteinExistence type="predicted"/>
<evidence type="ECO:0000256" key="1">
    <source>
        <dbReference type="ARBA" id="ARBA00022618"/>
    </source>
</evidence>
<dbReference type="GO" id="GO:0005634">
    <property type="term" value="C:nucleus"/>
    <property type="evidence" value="ECO:0007669"/>
    <property type="project" value="TreeGrafter"/>
</dbReference>
<gene>
    <name evidence="6" type="ORF">Cfor_08854</name>
</gene>
<dbReference type="GO" id="GO:0007062">
    <property type="term" value="P:sister chromatid cohesion"/>
    <property type="evidence" value="ECO:0007669"/>
    <property type="project" value="TreeGrafter"/>
</dbReference>
<dbReference type="GO" id="GO:0003677">
    <property type="term" value="F:DNA binding"/>
    <property type="evidence" value="ECO:0007669"/>
    <property type="project" value="TreeGrafter"/>
</dbReference>
<dbReference type="InterPro" id="IPR027417">
    <property type="entry name" value="P-loop_NTPase"/>
</dbReference>
<name>A0A6L2Q665_COPFO</name>
<keyword evidence="3" id="KW-0539">Nucleus</keyword>
<evidence type="ECO:0000313" key="7">
    <source>
        <dbReference type="Proteomes" id="UP000502823"/>
    </source>
</evidence>
<dbReference type="PANTHER" id="PTHR18937">
    <property type="entry name" value="STRUCTURAL MAINTENANCE OF CHROMOSOMES SMC FAMILY MEMBER"/>
    <property type="match status" value="1"/>
</dbReference>
<dbReference type="InParanoid" id="A0A6L2Q665"/>
<keyword evidence="5" id="KW-0175">Coiled coil</keyword>
<comment type="caution">
    <text evidence="6">The sequence shown here is derived from an EMBL/GenBank/DDBJ whole genome shotgun (WGS) entry which is preliminary data.</text>
</comment>
<dbReference type="OrthoDB" id="413649at2759"/>
<reference evidence="7" key="1">
    <citation type="submission" date="2020-01" db="EMBL/GenBank/DDBJ databases">
        <title>Draft genome sequence of the Termite Coptotermes fromosanus.</title>
        <authorList>
            <person name="Itakura S."/>
            <person name="Yosikawa Y."/>
            <person name="Umezawa K."/>
        </authorList>
    </citation>
    <scope>NUCLEOTIDE SEQUENCE [LARGE SCALE GENOMIC DNA]</scope>
</reference>
<dbReference type="GO" id="GO:0008278">
    <property type="term" value="C:cohesin complex"/>
    <property type="evidence" value="ECO:0007669"/>
    <property type="project" value="TreeGrafter"/>
</dbReference>